<evidence type="ECO:0000256" key="6">
    <source>
        <dbReference type="ARBA" id="ARBA00022989"/>
    </source>
</evidence>
<evidence type="ECO:0000256" key="11">
    <source>
        <dbReference type="RuleBase" id="RU003750"/>
    </source>
</evidence>
<dbReference type="RefSeq" id="WP_132771907.1">
    <property type="nucleotide sequence ID" value="NZ_JAOQNK010000001.1"/>
</dbReference>
<keyword evidence="7" id="KW-0443">Lipid metabolism</keyword>
<keyword evidence="4 11" id="KW-0808">Transferase</keyword>
<keyword evidence="10" id="KW-1208">Phospholipid metabolism</keyword>
<dbReference type="InterPro" id="IPR043130">
    <property type="entry name" value="CDP-OH_PTrfase_TM_dom"/>
</dbReference>
<evidence type="ECO:0000256" key="3">
    <source>
        <dbReference type="ARBA" id="ARBA00022516"/>
    </source>
</evidence>
<keyword evidence="3" id="KW-0444">Lipid biosynthesis</keyword>
<dbReference type="Proteomes" id="UP001409291">
    <property type="component" value="Unassembled WGS sequence"/>
</dbReference>
<feature type="transmembrane region" description="Helical" evidence="12">
    <location>
        <begin position="71"/>
        <end position="88"/>
    </location>
</feature>
<accession>A0ABV0BP75</accession>
<comment type="subcellular location">
    <subcellularLocation>
        <location evidence="1">Membrane</location>
        <topology evidence="1">Multi-pass membrane protein</topology>
    </subcellularLocation>
</comment>
<evidence type="ECO:0000256" key="2">
    <source>
        <dbReference type="ARBA" id="ARBA00010441"/>
    </source>
</evidence>
<evidence type="ECO:0000256" key="10">
    <source>
        <dbReference type="ARBA" id="ARBA00023264"/>
    </source>
</evidence>
<dbReference type="InterPro" id="IPR050324">
    <property type="entry name" value="CDP-alcohol_PTase-I"/>
</dbReference>
<evidence type="ECO:0000256" key="4">
    <source>
        <dbReference type="ARBA" id="ARBA00022679"/>
    </source>
</evidence>
<feature type="transmembrane region" description="Helical" evidence="12">
    <location>
        <begin position="12"/>
        <end position="31"/>
    </location>
</feature>
<evidence type="ECO:0000256" key="8">
    <source>
        <dbReference type="ARBA" id="ARBA00023136"/>
    </source>
</evidence>
<protein>
    <submittedName>
        <fullName evidence="13">CDP-alcohol phosphatidyltransferase family protein</fullName>
    </submittedName>
</protein>
<reference evidence="13 14" key="1">
    <citation type="submission" date="2024-04" db="EMBL/GenBank/DDBJ databases">
        <title>WGS of bacteria from Torrens River.</title>
        <authorList>
            <person name="Wyrsch E.R."/>
            <person name="Drigo B."/>
        </authorList>
    </citation>
    <scope>NUCLEOTIDE SEQUENCE [LARGE SCALE GENOMIC DNA]</scope>
    <source>
        <strain evidence="13 14">TWI391</strain>
    </source>
</reference>
<dbReference type="Pfam" id="PF01066">
    <property type="entry name" value="CDP-OH_P_transf"/>
    <property type="match status" value="1"/>
</dbReference>
<evidence type="ECO:0000256" key="12">
    <source>
        <dbReference type="SAM" id="Phobius"/>
    </source>
</evidence>
<dbReference type="PANTHER" id="PTHR14269:SF11">
    <property type="entry name" value="CDP-DIACYLGLYCEROL--GLYCEROL-3-PHOSPHATE 3-PHOSPHATIDYLTRANSFERASE"/>
    <property type="match status" value="1"/>
</dbReference>
<dbReference type="InterPro" id="IPR000462">
    <property type="entry name" value="CDP-OH_P_trans"/>
</dbReference>
<dbReference type="InterPro" id="IPR048254">
    <property type="entry name" value="CDP_ALCOHOL_P_TRANSF_CS"/>
</dbReference>
<feature type="transmembrane region" description="Helical" evidence="12">
    <location>
        <begin position="94"/>
        <end position="115"/>
    </location>
</feature>
<sequence>METKKENRWNVPNALSLYRLLALPFIIYTIITANRESFILLLSINLVTDILDGLIARLFNLQTEFGAKLDSIADIGTYIMAFMGMISLEKVFVATYKIEFIILIAMWLIPQLCALIRFQRFPSFHLWSYKITGYLQGIFIFSYFVFGFSAFYFHLMLVVSCLAYLEELILVITLPKLHSNLKSIFLIQQQKRN</sequence>
<dbReference type="PANTHER" id="PTHR14269">
    <property type="entry name" value="CDP-DIACYLGLYCEROL--GLYCEROL-3-PHOSPHATE 3-PHOSPHATIDYLTRANSFERASE-RELATED"/>
    <property type="match status" value="1"/>
</dbReference>
<keyword evidence="8 12" id="KW-0472">Membrane</keyword>
<gene>
    <name evidence="13" type="ORF">ABE541_00850</name>
</gene>
<organism evidence="13 14">
    <name type="scientific">Sphingobacterium kitahiroshimense</name>
    <dbReference type="NCBI Taxonomy" id="470446"/>
    <lineage>
        <taxon>Bacteria</taxon>
        <taxon>Pseudomonadati</taxon>
        <taxon>Bacteroidota</taxon>
        <taxon>Sphingobacteriia</taxon>
        <taxon>Sphingobacteriales</taxon>
        <taxon>Sphingobacteriaceae</taxon>
        <taxon>Sphingobacterium</taxon>
    </lineage>
</organism>
<dbReference type="PROSITE" id="PS00379">
    <property type="entry name" value="CDP_ALCOHOL_P_TRANSF"/>
    <property type="match status" value="1"/>
</dbReference>
<evidence type="ECO:0000256" key="5">
    <source>
        <dbReference type="ARBA" id="ARBA00022692"/>
    </source>
</evidence>
<feature type="transmembrane region" description="Helical" evidence="12">
    <location>
        <begin position="37"/>
        <end position="59"/>
    </location>
</feature>
<proteinExistence type="inferred from homology"/>
<dbReference type="EMBL" id="JBDJNQ010000001">
    <property type="protein sequence ID" value="MEN5375803.1"/>
    <property type="molecule type" value="Genomic_DNA"/>
</dbReference>
<name>A0ABV0BP75_9SPHI</name>
<feature type="transmembrane region" description="Helical" evidence="12">
    <location>
        <begin position="127"/>
        <end position="146"/>
    </location>
</feature>
<evidence type="ECO:0000256" key="7">
    <source>
        <dbReference type="ARBA" id="ARBA00023098"/>
    </source>
</evidence>
<keyword evidence="6 12" id="KW-1133">Transmembrane helix</keyword>
<comment type="caution">
    <text evidence="13">The sequence shown here is derived from an EMBL/GenBank/DDBJ whole genome shotgun (WGS) entry which is preliminary data.</text>
</comment>
<comment type="similarity">
    <text evidence="2 11">Belongs to the CDP-alcohol phosphatidyltransferase class-I family.</text>
</comment>
<evidence type="ECO:0000256" key="9">
    <source>
        <dbReference type="ARBA" id="ARBA00023209"/>
    </source>
</evidence>
<evidence type="ECO:0000313" key="14">
    <source>
        <dbReference type="Proteomes" id="UP001409291"/>
    </source>
</evidence>
<evidence type="ECO:0000256" key="1">
    <source>
        <dbReference type="ARBA" id="ARBA00004141"/>
    </source>
</evidence>
<keyword evidence="14" id="KW-1185">Reference proteome</keyword>
<evidence type="ECO:0000313" key="13">
    <source>
        <dbReference type="EMBL" id="MEN5375803.1"/>
    </source>
</evidence>
<keyword evidence="5 12" id="KW-0812">Transmembrane</keyword>
<dbReference type="Gene3D" id="1.20.120.1760">
    <property type="match status" value="1"/>
</dbReference>
<keyword evidence="9" id="KW-0594">Phospholipid biosynthesis</keyword>